<dbReference type="SUPFAM" id="SSF50382">
    <property type="entry name" value="Agglutinin"/>
    <property type="match status" value="2"/>
</dbReference>
<sequence length="471" mass="53160">MALPRFIVLQSNHNNKYLRYINEDVQVHGFVQFSGEEVVSPYVKFQVEVAKSGSGNLVHIRCCYNNKYLVRWSANHWWIVAGADEPNEDQSTWSCTLFEPIYVQSTASDGDAQTLRFRHVQLGHYACLWRAAPPHYACLFAGSADIDKDGCDVYTIIDWESLLILPKHVAFKGDNGSYLSARMIEGHPYLQFASSDIGDERVGNEVFTTHGGSIRIKSDFFGKFWRRSPNWIWADSDDTTSNNSDTLFWPIKVEDDVIALRNLGNNNFCKSLTTEGKTNCLNAAVRTITKEARLQVYETVLSRRIYNVIFRLMDARIYNQNVLTMANGDATNNTQEPNTIDMKLSYTDTKTSTWNASVSVKLGVKTTLQSGVPFIANGQIDVSAEIDSAYQWRETITSTSVVETVYKVTVPPMTRVKVSLLATMGSCDVPFSYTQQDTLTNGDPITYNMDDGVYTGVNCYNFKYETQQEPL</sequence>
<dbReference type="SMART" id="SM00791">
    <property type="entry name" value="Agglutinin"/>
    <property type="match status" value="2"/>
</dbReference>
<comment type="caution">
    <text evidence="2">The sequence shown here is derived from an EMBL/GenBank/DDBJ whole genome shotgun (WGS) entry which is preliminary data.</text>
</comment>
<organism evidence="2 3">
    <name type="scientific">Camellia sinensis</name>
    <name type="common">Tea plant</name>
    <name type="synonym">Thea sinensis</name>
    <dbReference type="NCBI Taxonomy" id="4442"/>
    <lineage>
        <taxon>Eukaryota</taxon>
        <taxon>Viridiplantae</taxon>
        <taxon>Streptophyta</taxon>
        <taxon>Embryophyta</taxon>
        <taxon>Tracheophyta</taxon>
        <taxon>Spermatophyta</taxon>
        <taxon>Magnoliopsida</taxon>
        <taxon>eudicotyledons</taxon>
        <taxon>Gunneridae</taxon>
        <taxon>Pentapetalae</taxon>
        <taxon>asterids</taxon>
        <taxon>Ericales</taxon>
        <taxon>Theaceae</taxon>
        <taxon>Camellia</taxon>
    </lineage>
</organism>
<proteinExistence type="predicted"/>
<dbReference type="AlphaFoldDB" id="A0A7J7GR15"/>
<feature type="domain" description="Agglutinin" evidence="1">
    <location>
        <begin position="1"/>
        <end position="158"/>
    </location>
</feature>
<dbReference type="SUPFAM" id="SSF56973">
    <property type="entry name" value="Aerolisin/ETX pore-forming domain"/>
    <property type="match status" value="1"/>
</dbReference>
<accession>A0A7J7GR15</accession>
<name>A0A7J7GR15_CAMSI</name>
<dbReference type="EMBL" id="JACBKZ010000009">
    <property type="protein sequence ID" value="KAF5942645.1"/>
    <property type="molecule type" value="Genomic_DNA"/>
</dbReference>
<evidence type="ECO:0000259" key="1">
    <source>
        <dbReference type="SMART" id="SM00791"/>
    </source>
</evidence>
<dbReference type="InterPro" id="IPR008998">
    <property type="entry name" value="Agglutinin"/>
</dbReference>
<dbReference type="Pfam" id="PF03318">
    <property type="entry name" value="ETX_MTX2"/>
    <property type="match status" value="1"/>
</dbReference>
<keyword evidence="3" id="KW-1185">Reference proteome</keyword>
<dbReference type="PANTHER" id="PTHR39244:SF5">
    <property type="entry name" value="NATTERIN-3-LIKE"/>
    <property type="match status" value="1"/>
</dbReference>
<dbReference type="InterPro" id="IPR036242">
    <property type="entry name" value="Agglutinin_dom_sf"/>
</dbReference>
<gene>
    <name evidence="2" type="ORF">HYC85_020287</name>
</gene>
<reference evidence="3" key="1">
    <citation type="journal article" date="2020" name="Nat. Commun.">
        <title>Genome assembly of wild tea tree DASZ reveals pedigree and selection history of tea varieties.</title>
        <authorList>
            <person name="Zhang W."/>
            <person name="Zhang Y."/>
            <person name="Qiu H."/>
            <person name="Guo Y."/>
            <person name="Wan H."/>
            <person name="Zhang X."/>
            <person name="Scossa F."/>
            <person name="Alseekh S."/>
            <person name="Zhang Q."/>
            <person name="Wang P."/>
            <person name="Xu L."/>
            <person name="Schmidt M.H."/>
            <person name="Jia X."/>
            <person name="Li D."/>
            <person name="Zhu A."/>
            <person name="Guo F."/>
            <person name="Chen W."/>
            <person name="Ni D."/>
            <person name="Usadel B."/>
            <person name="Fernie A.R."/>
            <person name="Wen W."/>
        </authorList>
    </citation>
    <scope>NUCLEOTIDE SEQUENCE [LARGE SCALE GENOMIC DNA]</scope>
    <source>
        <strain evidence="3">cv. G240</strain>
    </source>
</reference>
<evidence type="ECO:0000313" key="2">
    <source>
        <dbReference type="EMBL" id="KAF5942645.1"/>
    </source>
</evidence>
<reference evidence="2 3" key="2">
    <citation type="submission" date="2020-07" db="EMBL/GenBank/DDBJ databases">
        <title>Genome assembly of wild tea tree DASZ reveals pedigree and selection history of tea varieties.</title>
        <authorList>
            <person name="Zhang W."/>
        </authorList>
    </citation>
    <scope>NUCLEOTIDE SEQUENCE [LARGE SCALE GENOMIC DNA]</scope>
    <source>
        <strain evidence="3">cv. G240</strain>
        <tissue evidence="2">Leaf</tissue>
    </source>
</reference>
<dbReference type="Proteomes" id="UP000593564">
    <property type="component" value="Unassembled WGS sequence"/>
</dbReference>
<dbReference type="Gene3D" id="2.170.15.10">
    <property type="entry name" value="Proaerolysin, chain A, domain 3"/>
    <property type="match status" value="1"/>
</dbReference>
<protein>
    <recommendedName>
        <fullName evidence="1">Agglutinin domain-containing protein</fullName>
    </recommendedName>
</protein>
<dbReference type="CDD" id="cd20216">
    <property type="entry name" value="PFM_HFR-2-like"/>
    <property type="match status" value="1"/>
</dbReference>
<dbReference type="InterPro" id="IPR004991">
    <property type="entry name" value="Aerolysin-like"/>
</dbReference>
<evidence type="ECO:0000313" key="3">
    <source>
        <dbReference type="Proteomes" id="UP000593564"/>
    </source>
</evidence>
<dbReference type="CDD" id="cd00257">
    <property type="entry name" value="beta-trefoil_FSCN-like"/>
    <property type="match status" value="1"/>
</dbReference>
<feature type="domain" description="Agglutinin" evidence="1">
    <location>
        <begin position="163"/>
        <end position="298"/>
    </location>
</feature>
<dbReference type="Gene3D" id="2.80.10.50">
    <property type="match status" value="2"/>
</dbReference>
<dbReference type="InterPro" id="IPR053237">
    <property type="entry name" value="Natterin_C"/>
</dbReference>
<dbReference type="PANTHER" id="PTHR39244">
    <property type="entry name" value="NATTERIN-4"/>
    <property type="match status" value="1"/>
</dbReference>
<dbReference type="Pfam" id="PF07468">
    <property type="entry name" value="Agglutinin"/>
    <property type="match status" value="2"/>
</dbReference>